<dbReference type="AlphaFoldDB" id="A0AAD2K352"/>
<dbReference type="Proteomes" id="UP001295794">
    <property type="component" value="Unassembled WGS sequence"/>
</dbReference>
<evidence type="ECO:0000256" key="1">
    <source>
        <dbReference type="SAM" id="MobiDB-lite"/>
    </source>
</evidence>
<feature type="compositionally biased region" description="Polar residues" evidence="1">
    <location>
        <begin position="273"/>
        <end position="287"/>
    </location>
</feature>
<comment type="caution">
    <text evidence="2">The sequence shown here is derived from an EMBL/GenBank/DDBJ whole genome shotgun (WGS) entry which is preliminary data.</text>
</comment>
<organism evidence="2 3">
    <name type="scientific">Mycena citricolor</name>
    <dbReference type="NCBI Taxonomy" id="2018698"/>
    <lineage>
        <taxon>Eukaryota</taxon>
        <taxon>Fungi</taxon>
        <taxon>Dikarya</taxon>
        <taxon>Basidiomycota</taxon>
        <taxon>Agaricomycotina</taxon>
        <taxon>Agaricomycetes</taxon>
        <taxon>Agaricomycetidae</taxon>
        <taxon>Agaricales</taxon>
        <taxon>Marasmiineae</taxon>
        <taxon>Mycenaceae</taxon>
        <taxon>Mycena</taxon>
    </lineage>
</organism>
<proteinExistence type="predicted"/>
<evidence type="ECO:0000313" key="2">
    <source>
        <dbReference type="EMBL" id="CAK5276297.1"/>
    </source>
</evidence>
<feature type="region of interest" description="Disordered" evidence="1">
    <location>
        <begin position="1"/>
        <end position="57"/>
    </location>
</feature>
<dbReference type="EMBL" id="CAVNYO010000405">
    <property type="protein sequence ID" value="CAK5276297.1"/>
    <property type="molecule type" value="Genomic_DNA"/>
</dbReference>
<sequence>MSPTTTEPGPEEPSIRPPSEHGANASSAASTADSFQSPFLDPENPPGPNFPTQEDVSRLTSRAYQDFFAHMETLGPYKGPVEDSEIDPDWPPVTLELELSPLRPHSRISDDAAALECRQLAITRGARVLDKDFLFNAHQASRKMFSITFSRELEQLDVALTRIQMLRTKKGRRVYRVVKEEYTALNRMLFKLLRSSRDAFRLAGKTPPELPSWGDDLDLLDCLKPSSFLVAAVCLRVEVEHFLWILDKHYDFEEDRPQDRFVTPSVDQLHVSESISTAPRRSASLATAGTARPGQESYVYDPISKLQP</sequence>
<protein>
    <submittedName>
        <fullName evidence="2">Uncharacterized protein</fullName>
    </submittedName>
</protein>
<feature type="region of interest" description="Disordered" evidence="1">
    <location>
        <begin position="273"/>
        <end position="308"/>
    </location>
</feature>
<evidence type="ECO:0000313" key="3">
    <source>
        <dbReference type="Proteomes" id="UP001295794"/>
    </source>
</evidence>
<feature type="compositionally biased region" description="Low complexity" evidence="1">
    <location>
        <begin position="23"/>
        <end position="37"/>
    </location>
</feature>
<name>A0AAD2K352_9AGAR</name>
<keyword evidence="3" id="KW-1185">Reference proteome</keyword>
<gene>
    <name evidence="2" type="ORF">MYCIT1_LOCUS24429</name>
</gene>
<accession>A0AAD2K352</accession>
<reference evidence="2" key="1">
    <citation type="submission" date="2023-11" db="EMBL/GenBank/DDBJ databases">
        <authorList>
            <person name="De Vega J J."/>
            <person name="De Vega J J."/>
        </authorList>
    </citation>
    <scope>NUCLEOTIDE SEQUENCE</scope>
</reference>